<dbReference type="EC" id="2.7.1.45" evidence="11"/>
<evidence type="ECO:0000313" key="16">
    <source>
        <dbReference type="EMBL" id="MBB6056493.1"/>
    </source>
</evidence>
<gene>
    <name evidence="16" type="ORF">HNR75_002431</name>
</gene>
<evidence type="ECO:0000256" key="9">
    <source>
        <dbReference type="ARBA" id="ARBA00050729"/>
    </source>
</evidence>
<feature type="domain" description="Carbohydrate kinase PfkB" evidence="15">
    <location>
        <begin position="5"/>
        <end position="304"/>
    </location>
</feature>
<evidence type="ECO:0000256" key="4">
    <source>
        <dbReference type="ARBA" id="ARBA00022777"/>
    </source>
</evidence>
<organism evidence="16 17">
    <name type="scientific">Tolumonas osonensis</name>
    <dbReference type="NCBI Taxonomy" id="675874"/>
    <lineage>
        <taxon>Bacteria</taxon>
        <taxon>Pseudomonadati</taxon>
        <taxon>Pseudomonadota</taxon>
        <taxon>Gammaproteobacteria</taxon>
        <taxon>Aeromonadales</taxon>
        <taxon>Aeromonadaceae</taxon>
        <taxon>Tolumonas</taxon>
    </lineage>
</organism>
<evidence type="ECO:0000256" key="2">
    <source>
        <dbReference type="ARBA" id="ARBA00022679"/>
    </source>
</evidence>
<reference evidence="16 17" key="1">
    <citation type="submission" date="2020-08" db="EMBL/GenBank/DDBJ databases">
        <title>Genomic Encyclopedia of Type Strains, Phase IV (KMG-IV): sequencing the most valuable type-strain genomes for metagenomic binning, comparative biology and taxonomic classification.</title>
        <authorList>
            <person name="Goeker M."/>
        </authorList>
    </citation>
    <scope>NUCLEOTIDE SEQUENCE [LARGE SCALE GENOMIC DNA]</scope>
    <source>
        <strain evidence="16 17">DSM 22975</strain>
    </source>
</reference>
<dbReference type="AlphaFoldDB" id="A0A841GRZ4"/>
<comment type="similarity">
    <text evidence="1">Belongs to the carbohydrate kinase PfkB family.</text>
</comment>
<accession>A0A841GRZ4</accession>
<evidence type="ECO:0000259" key="15">
    <source>
        <dbReference type="Pfam" id="PF00294"/>
    </source>
</evidence>
<dbReference type="PROSITE" id="PS00584">
    <property type="entry name" value="PFKB_KINASES_2"/>
    <property type="match status" value="1"/>
</dbReference>
<evidence type="ECO:0000256" key="14">
    <source>
        <dbReference type="ARBA" id="ARBA00080545"/>
    </source>
</evidence>
<dbReference type="InterPro" id="IPR002173">
    <property type="entry name" value="Carboh/pur_kinase_PfkB_CS"/>
</dbReference>
<comment type="function">
    <text evidence="10">Catalyzes the phosphorylation of 2-keto-3-deoxygluconate (KDG) to produce 2-keto-3-deoxy-6-phosphogluconate (KDPG).</text>
</comment>
<evidence type="ECO:0000256" key="5">
    <source>
        <dbReference type="ARBA" id="ARBA00022840"/>
    </source>
</evidence>
<comment type="catalytic activity">
    <reaction evidence="9">
        <text>2-dehydro-3-deoxy-D-gluconate + ATP = 2-dehydro-3-deoxy-6-phospho-D-gluconate + ADP + H(+)</text>
        <dbReference type="Rhea" id="RHEA:14797"/>
        <dbReference type="ChEBI" id="CHEBI:15378"/>
        <dbReference type="ChEBI" id="CHEBI:30616"/>
        <dbReference type="ChEBI" id="CHEBI:57569"/>
        <dbReference type="ChEBI" id="CHEBI:57990"/>
        <dbReference type="ChEBI" id="CHEBI:456216"/>
        <dbReference type="EC" id="2.7.1.45"/>
    </reaction>
</comment>
<evidence type="ECO:0000256" key="11">
    <source>
        <dbReference type="ARBA" id="ARBA00066369"/>
    </source>
</evidence>
<proteinExistence type="inferred from homology"/>
<evidence type="ECO:0000256" key="12">
    <source>
        <dbReference type="ARBA" id="ARBA00067931"/>
    </source>
</evidence>
<evidence type="ECO:0000256" key="3">
    <source>
        <dbReference type="ARBA" id="ARBA00022741"/>
    </source>
</evidence>
<keyword evidence="3" id="KW-0547">Nucleotide-binding</keyword>
<keyword evidence="6" id="KW-0119">Carbohydrate metabolism</keyword>
<evidence type="ECO:0000256" key="7">
    <source>
        <dbReference type="ARBA" id="ARBA00043951"/>
    </source>
</evidence>
<dbReference type="InterPro" id="IPR050306">
    <property type="entry name" value="PfkB_Carbo_kinase"/>
</dbReference>
<protein>
    <recommendedName>
        <fullName evidence="12">2-dehydro-3-deoxygluconokinase</fullName>
        <ecNumber evidence="11">2.7.1.45</ecNumber>
    </recommendedName>
    <alternativeName>
        <fullName evidence="13">2-keto-3-deoxygluconokinase</fullName>
    </alternativeName>
    <alternativeName>
        <fullName evidence="14">3-deoxy-2-oxo-D-gluconate kinase</fullName>
    </alternativeName>
    <alternativeName>
        <fullName evidence="8">KDG kinase</fullName>
    </alternativeName>
</protein>
<sequence length="312" mass="34623">MDTLNIAIIGECMVELQRQDNDIRQGFGGDTLNTAVYLARQLPAGAGKVHYVTALGTDNFSQSMIDAWQQEGVDTSLVQRMGNKMPGLYFIDTDSHGERSFSYWRSDAAAKYWLETEQTDAVLAQLMKMDVIYLSGISLAILSPASRQRLFDFLATFRAQDNRRVVFDNNYRPRLWQSREETQQCYQQMLALTDIAFLTLDDEDALWGERPLAEVIDRTQSLGVSEIVIKRGSQPCVIVSKNGVQEEVAAQKISNVVDTTAAGDSFGAGYLARRLQQGSTTESAMQGHRLAGTVIQYRGAIIPADVMPSSSL</sequence>
<dbReference type="CDD" id="cd01166">
    <property type="entry name" value="KdgK"/>
    <property type="match status" value="1"/>
</dbReference>
<dbReference type="GO" id="GO:0042840">
    <property type="term" value="P:D-glucuronate catabolic process"/>
    <property type="evidence" value="ECO:0007669"/>
    <property type="project" value="TreeGrafter"/>
</dbReference>
<keyword evidence="2 16" id="KW-0808">Transferase</keyword>
<evidence type="ECO:0000313" key="17">
    <source>
        <dbReference type="Proteomes" id="UP000585721"/>
    </source>
</evidence>
<dbReference type="InterPro" id="IPR029056">
    <property type="entry name" value="Ribokinase-like"/>
</dbReference>
<dbReference type="InterPro" id="IPR011611">
    <property type="entry name" value="PfkB_dom"/>
</dbReference>
<dbReference type="PANTHER" id="PTHR43085">
    <property type="entry name" value="HEXOKINASE FAMILY MEMBER"/>
    <property type="match status" value="1"/>
</dbReference>
<evidence type="ECO:0000256" key="8">
    <source>
        <dbReference type="ARBA" id="ARBA00044254"/>
    </source>
</evidence>
<dbReference type="Pfam" id="PF00294">
    <property type="entry name" value="PfkB"/>
    <property type="match status" value="1"/>
</dbReference>
<evidence type="ECO:0000256" key="6">
    <source>
        <dbReference type="ARBA" id="ARBA00023277"/>
    </source>
</evidence>
<evidence type="ECO:0000256" key="1">
    <source>
        <dbReference type="ARBA" id="ARBA00010688"/>
    </source>
</evidence>
<dbReference type="GO" id="GO:0008673">
    <property type="term" value="F:2-dehydro-3-deoxygluconokinase activity"/>
    <property type="evidence" value="ECO:0007669"/>
    <property type="project" value="UniProtKB-EC"/>
</dbReference>
<dbReference type="GO" id="GO:0006974">
    <property type="term" value="P:DNA damage response"/>
    <property type="evidence" value="ECO:0007669"/>
    <property type="project" value="TreeGrafter"/>
</dbReference>
<dbReference type="GO" id="GO:0005829">
    <property type="term" value="C:cytosol"/>
    <property type="evidence" value="ECO:0007669"/>
    <property type="project" value="TreeGrafter"/>
</dbReference>
<name>A0A841GRZ4_9GAMM</name>
<dbReference type="GO" id="GO:0005524">
    <property type="term" value="F:ATP binding"/>
    <property type="evidence" value="ECO:0007669"/>
    <property type="project" value="UniProtKB-KW"/>
</dbReference>
<keyword evidence="4 16" id="KW-0418">Kinase</keyword>
<dbReference type="GO" id="GO:0019698">
    <property type="term" value="P:D-galacturonate catabolic process"/>
    <property type="evidence" value="ECO:0007669"/>
    <property type="project" value="TreeGrafter"/>
</dbReference>
<dbReference type="PANTHER" id="PTHR43085:SF15">
    <property type="entry name" value="2-DEHYDRO-3-DEOXYGLUCONOKINASE"/>
    <property type="match status" value="1"/>
</dbReference>
<comment type="caution">
    <text evidence="16">The sequence shown here is derived from an EMBL/GenBank/DDBJ whole genome shotgun (WGS) entry which is preliminary data.</text>
</comment>
<dbReference type="FunFam" id="3.40.1190.20:FF:000011">
    <property type="entry name" value="2-dehydro-3-deoxygluconokinase, putative"/>
    <property type="match status" value="1"/>
</dbReference>
<evidence type="ECO:0000256" key="13">
    <source>
        <dbReference type="ARBA" id="ARBA00075711"/>
    </source>
</evidence>
<dbReference type="RefSeq" id="WP_188027223.1">
    <property type="nucleotide sequence ID" value="NZ_JACHGR010000008.1"/>
</dbReference>
<dbReference type="SUPFAM" id="SSF53613">
    <property type="entry name" value="Ribokinase-like"/>
    <property type="match status" value="1"/>
</dbReference>
<keyword evidence="5" id="KW-0067">ATP-binding</keyword>
<dbReference type="Proteomes" id="UP000585721">
    <property type="component" value="Unassembled WGS sequence"/>
</dbReference>
<dbReference type="Gene3D" id="3.40.1190.20">
    <property type="match status" value="1"/>
</dbReference>
<comment type="pathway">
    <text evidence="7">Carbohydrate acid metabolism; 2-dehydro-3-deoxy-D-gluconate degradation; D-glyceraldehyde 3-phosphate and pyruvate from 2-dehydro-3-deoxy-D-gluconate: step 1/2.</text>
</comment>
<evidence type="ECO:0000256" key="10">
    <source>
        <dbReference type="ARBA" id="ARBA00054997"/>
    </source>
</evidence>
<dbReference type="EMBL" id="JACHGR010000008">
    <property type="protein sequence ID" value="MBB6056493.1"/>
    <property type="molecule type" value="Genomic_DNA"/>
</dbReference>
<keyword evidence="17" id="KW-1185">Reference proteome</keyword>